<feature type="transmembrane region" description="Helical" evidence="6">
    <location>
        <begin position="206"/>
        <end position="232"/>
    </location>
</feature>
<gene>
    <name evidence="7" type="ORF">K8I29_16375</name>
</gene>
<evidence type="ECO:0000256" key="3">
    <source>
        <dbReference type="ARBA" id="ARBA00022692"/>
    </source>
</evidence>
<evidence type="ECO:0000256" key="5">
    <source>
        <dbReference type="ARBA" id="ARBA00023136"/>
    </source>
</evidence>
<name>A0A953M2J5_9BACT</name>
<feature type="transmembrane region" description="Helical" evidence="6">
    <location>
        <begin position="32"/>
        <end position="50"/>
    </location>
</feature>
<feature type="transmembrane region" description="Helical" evidence="6">
    <location>
        <begin position="62"/>
        <end position="84"/>
    </location>
</feature>
<protein>
    <submittedName>
        <fullName evidence="7">AI-2E family transporter</fullName>
    </submittedName>
</protein>
<feature type="transmembrane region" description="Helical" evidence="6">
    <location>
        <begin position="305"/>
        <end position="336"/>
    </location>
</feature>
<comment type="caution">
    <text evidence="7">The sequence shown here is derived from an EMBL/GenBank/DDBJ whole genome shotgun (WGS) entry which is preliminary data.</text>
</comment>
<dbReference type="PANTHER" id="PTHR21716:SF4">
    <property type="entry name" value="TRANSMEMBRANE PROTEIN 245"/>
    <property type="match status" value="1"/>
</dbReference>
<feature type="transmembrane region" description="Helical" evidence="6">
    <location>
        <begin position="154"/>
        <end position="175"/>
    </location>
</feature>
<evidence type="ECO:0000256" key="6">
    <source>
        <dbReference type="SAM" id="Phobius"/>
    </source>
</evidence>
<comment type="similarity">
    <text evidence="2">Belongs to the autoinducer-2 exporter (AI-2E) (TC 2.A.86) family.</text>
</comment>
<evidence type="ECO:0000256" key="1">
    <source>
        <dbReference type="ARBA" id="ARBA00004141"/>
    </source>
</evidence>
<evidence type="ECO:0000256" key="2">
    <source>
        <dbReference type="ARBA" id="ARBA00009773"/>
    </source>
</evidence>
<dbReference type="EMBL" id="JAIOIV010000127">
    <property type="protein sequence ID" value="MBZ0157773.1"/>
    <property type="molecule type" value="Genomic_DNA"/>
</dbReference>
<reference evidence="7" key="1">
    <citation type="journal article" date="2021" name="bioRxiv">
        <title>Unraveling nitrogen, sulfur and carbon metabolic pathways and microbial community transcriptional responses to substrate deprivation and toxicity stresses in a bioreactor mimicking anoxic brackish coastal sediment conditions.</title>
        <authorList>
            <person name="Martins P.D."/>
            <person name="Echeveste M.J."/>
            <person name="Arshad A."/>
            <person name="Kurth J."/>
            <person name="Ouboter H."/>
            <person name="Jetten M.S.M."/>
            <person name="Welte C.U."/>
        </authorList>
    </citation>
    <scope>NUCLEOTIDE SEQUENCE</scope>
    <source>
        <strain evidence="7">MAG_39</strain>
    </source>
</reference>
<dbReference type="GO" id="GO:0016020">
    <property type="term" value="C:membrane"/>
    <property type="evidence" value="ECO:0007669"/>
    <property type="project" value="UniProtKB-SubCell"/>
</dbReference>
<organism evidence="7 8">
    <name type="scientific">Candidatus Nitrobium versatile</name>
    <dbReference type="NCBI Taxonomy" id="2884831"/>
    <lineage>
        <taxon>Bacteria</taxon>
        <taxon>Pseudomonadati</taxon>
        <taxon>Nitrospirota</taxon>
        <taxon>Nitrospiria</taxon>
        <taxon>Nitrospirales</taxon>
        <taxon>Nitrospiraceae</taxon>
        <taxon>Candidatus Nitrobium</taxon>
    </lineage>
</organism>
<reference evidence="7" key="2">
    <citation type="submission" date="2021-08" db="EMBL/GenBank/DDBJ databases">
        <authorList>
            <person name="Dalcin Martins P."/>
        </authorList>
    </citation>
    <scope>NUCLEOTIDE SEQUENCE</scope>
    <source>
        <strain evidence="7">MAG_39</strain>
    </source>
</reference>
<feature type="transmembrane region" description="Helical" evidence="6">
    <location>
        <begin position="238"/>
        <end position="268"/>
    </location>
</feature>
<dbReference type="Pfam" id="PF01594">
    <property type="entry name" value="AI-2E_transport"/>
    <property type="match status" value="1"/>
</dbReference>
<evidence type="ECO:0000256" key="4">
    <source>
        <dbReference type="ARBA" id="ARBA00022989"/>
    </source>
</evidence>
<dbReference type="Proteomes" id="UP000705867">
    <property type="component" value="Unassembled WGS sequence"/>
</dbReference>
<dbReference type="PANTHER" id="PTHR21716">
    <property type="entry name" value="TRANSMEMBRANE PROTEIN"/>
    <property type="match status" value="1"/>
</dbReference>
<keyword evidence="5 6" id="KW-0472">Membrane</keyword>
<accession>A0A953M2J5</accession>
<proteinExistence type="inferred from homology"/>
<evidence type="ECO:0000313" key="8">
    <source>
        <dbReference type="Proteomes" id="UP000705867"/>
    </source>
</evidence>
<dbReference type="AlphaFoldDB" id="A0A953M2J5"/>
<feature type="transmembrane region" description="Helical" evidence="6">
    <location>
        <begin position="7"/>
        <end position="26"/>
    </location>
</feature>
<keyword evidence="4 6" id="KW-1133">Transmembrane helix</keyword>
<sequence length="351" mass="38150">MATNRFYFITMLALVLVLGYLTFQIIKPFLAPLAWAIVLTIVFYPLYLYLLRYIKWKSVASLVVLFVIILLILGPFSYTSYLLFNEIQALSASLGSEQLESAKGILHHPTIRSLLDRVSSALNISLSEAEVRKAFVSGISRVGKDLLGRLPGGVGNLASVVMDFVIMAFSIFFLLRDSADFLVKGRDYLPFSPEQKEKLSGQIKDIVISTIYGGVVVAIVQGIIGGIAYALLGVHSPALWGLTTAVASFVPLLGTFAVWGAITIYFLIMGMTGKAVILLLVGVLGISSVDNILRPVLVGARTRMHILVIFFSVLGGINLFGLIGFIIGPLVVALFVSMVEIFRNFEGGLHA</sequence>
<feature type="transmembrane region" description="Helical" evidence="6">
    <location>
        <begin position="275"/>
        <end position="293"/>
    </location>
</feature>
<keyword evidence="3 6" id="KW-0812">Transmembrane</keyword>
<dbReference type="InterPro" id="IPR002549">
    <property type="entry name" value="AI-2E-like"/>
</dbReference>
<evidence type="ECO:0000313" key="7">
    <source>
        <dbReference type="EMBL" id="MBZ0157773.1"/>
    </source>
</evidence>
<comment type="subcellular location">
    <subcellularLocation>
        <location evidence="1">Membrane</location>
        <topology evidence="1">Multi-pass membrane protein</topology>
    </subcellularLocation>
</comment>